<evidence type="ECO:0000259" key="4">
    <source>
        <dbReference type="PROSITE" id="PS50949"/>
    </source>
</evidence>
<proteinExistence type="predicted"/>
<dbReference type="PANTHER" id="PTHR43537:SF24">
    <property type="entry name" value="GLUCONATE OPERON TRANSCRIPTIONAL REPRESSOR"/>
    <property type="match status" value="1"/>
</dbReference>
<evidence type="ECO:0000313" key="5">
    <source>
        <dbReference type="EMBL" id="NMP21378.1"/>
    </source>
</evidence>
<dbReference type="EMBL" id="JABBVZ010000007">
    <property type="protein sequence ID" value="NMP21378.1"/>
    <property type="molecule type" value="Genomic_DNA"/>
</dbReference>
<dbReference type="PROSITE" id="PS50949">
    <property type="entry name" value="HTH_GNTR"/>
    <property type="match status" value="1"/>
</dbReference>
<dbReference type="SUPFAM" id="SSF48008">
    <property type="entry name" value="GntR ligand-binding domain-like"/>
    <property type="match status" value="1"/>
</dbReference>
<dbReference type="SMART" id="SM00345">
    <property type="entry name" value="HTH_GNTR"/>
    <property type="match status" value="1"/>
</dbReference>
<dbReference type="AlphaFoldDB" id="A0A7Y0Q0T6"/>
<dbReference type="InterPro" id="IPR036390">
    <property type="entry name" value="WH_DNA-bd_sf"/>
</dbReference>
<evidence type="ECO:0000313" key="6">
    <source>
        <dbReference type="Proteomes" id="UP000533476"/>
    </source>
</evidence>
<dbReference type="Gene3D" id="1.10.10.10">
    <property type="entry name" value="Winged helix-like DNA-binding domain superfamily/Winged helix DNA-binding domain"/>
    <property type="match status" value="1"/>
</dbReference>
<dbReference type="Pfam" id="PF07729">
    <property type="entry name" value="FCD"/>
    <property type="match status" value="1"/>
</dbReference>
<evidence type="ECO:0000256" key="1">
    <source>
        <dbReference type="ARBA" id="ARBA00023015"/>
    </source>
</evidence>
<keyword evidence="3" id="KW-0804">Transcription</keyword>
<dbReference type="InterPro" id="IPR000524">
    <property type="entry name" value="Tscrpt_reg_HTH_GntR"/>
</dbReference>
<dbReference type="GO" id="GO:0003700">
    <property type="term" value="F:DNA-binding transcription factor activity"/>
    <property type="evidence" value="ECO:0007669"/>
    <property type="project" value="InterPro"/>
</dbReference>
<dbReference type="InterPro" id="IPR036388">
    <property type="entry name" value="WH-like_DNA-bd_sf"/>
</dbReference>
<comment type="caution">
    <text evidence="5">The sequence shown here is derived from an EMBL/GenBank/DDBJ whole genome shotgun (WGS) entry which is preliminary data.</text>
</comment>
<evidence type="ECO:0000256" key="3">
    <source>
        <dbReference type="ARBA" id="ARBA00023163"/>
    </source>
</evidence>
<dbReference type="InterPro" id="IPR011711">
    <property type="entry name" value="GntR_C"/>
</dbReference>
<reference evidence="5 6" key="1">
    <citation type="submission" date="2020-04" db="EMBL/GenBank/DDBJ databases">
        <authorList>
            <person name="Zhang R."/>
            <person name="Schippers A."/>
        </authorList>
    </citation>
    <scope>NUCLEOTIDE SEQUENCE [LARGE SCALE GENOMIC DNA]</scope>
    <source>
        <strain evidence="5 6">DSM 109850</strain>
    </source>
</reference>
<dbReference type="InterPro" id="IPR008920">
    <property type="entry name" value="TF_FadR/GntR_C"/>
</dbReference>
<accession>A0A7Y0Q0T6</accession>
<gene>
    <name evidence="5" type="ORF">HIJ39_03275</name>
</gene>
<dbReference type="SUPFAM" id="SSF46785">
    <property type="entry name" value="Winged helix' DNA-binding domain"/>
    <property type="match status" value="1"/>
</dbReference>
<keyword evidence="2" id="KW-0238">DNA-binding</keyword>
<keyword evidence="6" id="KW-1185">Reference proteome</keyword>
<dbReference type="PANTHER" id="PTHR43537">
    <property type="entry name" value="TRANSCRIPTIONAL REGULATOR, GNTR FAMILY"/>
    <property type="match status" value="1"/>
</dbReference>
<dbReference type="Proteomes" id="UP000533476">
    <property type="component" value="Unassembled WGS sequence"/>
</dbReference>
<protein>
    <submittedName>
        <fullName evidence="5">GntR family transcriptional regulator</fullName>
    </submittedName>
</protein>
<feature type="domain" description="HTH gntR-type" evidence="4">
    <location>
        <begin position="6"/>
        <end position="73"/>
    </location>
</feature>
<dbReference type="Pfam" id="PF00392">
    <property type="entry name" value="GntR"/>
    <property type="match status" value="1"/>
</dbReference>
<dbReference type="RefSeq" id="WP_169096672.1">
    <property type="nucleotide sequence ID" value="NZ_JABBVZ010000007.1"/>
</dbReference>
<sequence length="223" mass="25796">MNIRPRLLNQQILEHLKQNIFDQRFSPGEKLAIDLLAREYGCGISVVRESLFQLASERLVEYHPNRGFRVSPLLQGVEVEELFNVRRLLEPAAARVLAGKITPAQTGQLRDTWRIMRQSRRTPLYQDYKDFQEADARFHDLVFAFAGNSTLRRLYASLHVHLHMARFYVARKVVDVEPASEEHRTIIERLESGDAEGAAEAMDRHISASYFRYQPLFQSDVDA</sequence>
<dbReference type="Gene3D" id="1.20.120.530">
    <property type="entry name" value="GntR ligand-binding domain-like"/>
    <property type="match status" value="1"/>
</dbReference>
<organism evidence="5 6">
    <name type="scientific">Sulfobacillus harzensis</name>
    <dbReference type="NCBI Taxonomy" id="2729629"/>
    <lineage>
        <taxon>Bacteria</taxon>
        <taxon>Bacillati</taxon>
        <taxon>Bacillota</taxon>
        <taxon>Clostridia</taxon>
        <taxon>Eubacteriales</taxon>
        <taxon>Clostridiales Family XVII. Incertae Sedis</taxon>
        <taxon>Sulfobacillus</taxon>
    </lineage>
</organism>
<evidence type="ECO:0000256" key="2">
    <source>
        <dbReference type="ARBA" id="ARBA00023125"/>
    </source>
</evidence>
<keyword evidence="1" id="KW-0805">Transcription regulation</keyword>
<dbReference type="SMART" id="SM00895">
    <property type="entry name" value="FCD"/>
    <property type="match status" value="1"/>
</dbReference>
<dbReference type="GO" id="GO:0003677">
    <property type="term" value="F:DNA binding"/>
    <property type="evidence" value="ECO:0007669"/>
    <property type="project" value="UniProtKB-KW"/>
</dbReference>
<name>A0A7Y0Q0T6_9FIRM</name>